<organism evidence="13">
    <name type="scientific">marine sediment metagenome</name>
    <dbReference type="NCBI Taxonomy" id="412755"/>
    <lineage>
        <taxon>unclassified sequences</taxon>
        <taxon>metagenomes</taxon>
        <taxon>ecological metagenomes</taxon>
    </lineage>
</organism>
<dbReference type="InterPro" id="IPR036900">
    <property type="entry name" value="A-D-PHexomutase_C_sf"/>
</dbReference>
<evidence type="ECO:0000259" key="11">
    <source>
        <dbReference type="Pfam" id="PF02879"/>
    </source>
</evidence>
<dbReference type="AlphaFoldDB" id="A0A0F9TIC4"/>
<dbReference type="InterPro" id="IPR005844">
    <property type="entry name" value="A-D-PHexomutase_a/b/a-I"/>
</dbReference>
<dbReference type="PANTHER" id="PTHR43771">
    <property type="entry name" value="PHOSPHOMANNOMUTASE"/>
    <property type="match status" value="1"/>
</dbReference>
<feature type="domain" description="Alpha-D-phosphohexomutase C-terminal" evidence="9">
    <location>
        <begin position="756"/>
        <end position="805"/>
    </location>
</feature>
<gene>
    <name evidence="13" type="ORF">LCGC14_0649960</name>
</gene>
<comment type="cofactor">
    <cofactor evidence="1">
        <name>Mg(2+)</name>
        <dbReference type="ChEBI" id="CHEBI:18420"/>
    </cofactor>
</comment>
<feature type="transmembrane region" description="Helical" evidence="8">
    <location>
        <begin position="12"/>
        <end position="31"/>
    </location>
</feature>
<dbReference type="Pfam" id="PF00408">
    <property type="entry name" value="PGM_PMM_IV"/>
    <property type="match status" value="1"/>
</dbReference>
<protein>
    <recommendedName>
        <fullName evidence="14">Phosphomannomutase/phosphoglucomutase</fullName>
    </recommendedName>
</protein>
<dbReference type="GO" id="GO:0000287">
    <property type="term" value="F:magnesium ion binding"/>
    <property type="evidence" value="ECO:0007669"/>
    <property type="project" value="InterPro"/>
</dbReference>
<keyword evidence="5" id="KW-0460">Magnesium</keyword>
<feature type="domain" description="Alpha-D-phosphohexomutase alpha/beta/alpha" evidence="10">
    <location>
        <begin position="369"/>
        <end position="498"/>
    </location>
</feature>
<keyword evidence="8" id="KW-0812">Transmembrane</keyword>
<keyword evidence="8" id="KW-1133">Transmembrane helix</keyword>
<dbReference type="Gene3D" id="3.30.310.50">
    <property type="entry name" value="Alpha-D-phosphohexomutase, C-terminal domain"/>
    <property type="match status" value="1"/>
</dbReference>
<keyword evidence="3" id="KW-0597">Phosphoprotein</keyword>
<dbReference type="EMBL" id="LAZR01001207">
    <property type="protein sequence ID" value="KKN48721.1"/>
    <property type="molecule type" value="Genomic_DNA"/>
</dbReference>
<evidence type="ECO:0000259" key="10">
    <source>
        <dbReference type="Pfam" id="PF02878"/>
    </source>
</evidence>
<feature type="compositionally biased region" description="Polar residues" evidence="7">
    <location>
        <begin position="857"/>
        <end position="866"/>
    </location>
</feature>
<comment type="similarity">
    <text evidence="2">Belongs to the phosphohexose mutase family.</text>
</comment>
<dbReference type="Pfam" id="PF02879">
    <property type="entry name" value="PGM_PMM_II"/>
    <property type="match status" value="1"/>
</dbReference>
<proteinExistence type="inferred from homology"/>
<keyword evidence="4" id="KW-0479">Metal-binding</keyword>
<dbReference type="Pfam" id="PF02878">
    <property type="entry name" value="PGM_PMM_I"/>
    <property type="match status" value="1"/>
</dbReference>
<feature type="transmembrane region" description="Helical" evidence="8">
    <location>
        <begin position="252"/>
        <end position="269"/>
    </location>
</feature>
<evidence type="ECO:0000256" key="1">
    <source>
        <dbReference type="ARBA" id="ARBA00001946"/>
    </source>
</evidence>
<evidence type="ECO:0000256" key="4">
    <source>
        <dbReference type="ARBA" id="ARBA00022723"/>
    </source>
</evidence>
<dbReference type="InterPro" id="IPR005843">
    <property type="entry name" value="A-D-PHexomutase_C"/>
</dbReference>
<dbReference type="PROSITE" id="PS00710">
    <property type="entry name" value="PGM_PMM"/>
    <property type="match status" value="1"/>
</dbReference>
<evidence type="ECO:0000256" key="3">
    <source>
        <dbReference type="ARBA" id="ARBA00022553"/>
    </source>
</evidence>
<evidence type="ECO:0000313" key="13">
    <source>
        <dbReference type="EMBL" id="KKN48721.1"/>
    </source>
</evidence>
<dbReference type="InterPro" id="IPR005841">
    <property type="entry name" value="Alpha-D-phosphohexomutase_SF"/>
</dbReference>
<evidence type="ECO:0000259" key="9">
    <source>
        <dbReference type="Pfam" id="PF00408"/>
    </source>
</evidence>
<keyword evidence="6" id="KW-0413">Isomerase</keyword>
<dbReference type="GO" id="GO:0005975">
    <property type="term" value="P:carbohydrate metabolic process"/>
    <property type="evidence" value="ECO:0007669"/>
    <property type="project" value="InterPro"/>
</dbReference>
<dbReference type="SUPFAM" id="SSF55957">
    <property type="entry name" value="Phosphoglucomutase, C-terminal domain"/>
    <property type="match status" value="1"/>
</dbReference>
<dbReference type="Gene3D" id="3.40.120.10">
    <property type="entry name" value="Alpha-D-Glucose-1,6-Bisphosphate, subunit A, domain 3"/>
    <property type="match status" value="3"/>
</dbReference>
<evidence type="ECO:0000259" key="12">
    <source>
        <dbReference type="Pfam" id="PF02880"/>
    </source>
</evidence>
<dbReference type="PANTHER" id="PTHR43771:SF2">
    <property type="entry name" value="PHOSPHOMANNOMUTASE_PHOSPHOGLUCOMUTASE"/>
    <property type="match status" value="1"/>
</dbReference>
<dbReference type="Pfam" id="PF02880">
    <property type="entry name" value="PGM_PMM_III"/>
    <property type="match status" value="1"/>
</dbReference>
<dbReference type="InterPro" id="IPR005846">
    <property type="entry name" value="A-D-PHexomutase_a/b/a-III"/>
</dbReference>
<evidence type="ECO:0000256" key="5">
    <source>
        <dbReference type="ARBA" id="ARBA00022842"/>
    </source>
</evidence>
<feature type="domain" description="Alpha-D-phosphohexomutase alpha/beta/alpha" evidence="11">
    <location>
        <begin position="514"/>
        <end position="611"/>
    </location>
</feature>
<comment type="caution">
    <text evidence="13">The sequence shown here is derived from an EMBL/GenBank/DDBJ whole genome shotgun (WGS) entry which is preliminary data.</text>
</comment>
<reference evidence="13" key="1">
    <citation type="journal article" date="2015" name="Nature">
        <title>Complex archaea that bridge the gap between prokaryotes and eukaryotes.</title>
        <authorList>
            <person name="Spang A."/>
            <person name="Saw J.H."/>
            <person name="Jorgensen S.L."/>
            <person name="Zaremba-Niedzwiedzka K."/>
            <person name="Martijn J."/>
            <person name="Lind A.E."/>
            <person name="van Eijk R."/>
            <person name="Schleper C."/>
            <person name="Guy L."/>
            <person name="Ettema T.J."/>
        </authorList>
    </citation>
    <scope>NUCLEOTIDE SEQUENCE</scope>
</reference>
<dbReference type="PRINTS" id="PR00509">
    <property type="entry name" value="PGMPMM"/>
</dbReference>
<accession>A0A0F9TIC4</accession>
<evidence type="ECO:0000256" key="2">
    <source>
        <dbReference type="ARBA" id="ARBA00010231"/>
    </source>
</evidence>
<feature type="compositionally biased region" description="Basic and acidic residues" evidence="7">
    <location>
        <begin position="867"/>
        <end position="879"/>
    </location>
</feature>
<feature type="region of interest" description="Disordered" evidence="7">
    <location>
        <begin position="856"/>
        <end position="879"/>
    </location>
</feature>
<evidence type="ECO:0000256" key="7">
    <source>
        <dbReference type="SAM" id="MobiDB-lite"/>
    </source>
</evidence>
<dbReference type="InterPro" id="IPR005845">
    <property type="entry name" value="A-D-PHexomutase_a/b/a-II"/>
</dbReference>
<evidence type="ECO:0000256" key="8">
    <source>
        <dbReference type="SAM" id="Phobius"/>
    </source>
</evidence>
<evidence type="ECO:0000256" key="6">
    <source>
        <dbReference type="ARBA" id="ARBA00023235"/>
    </source>
</evidence>
<name>A0A0F9TIC4_9ZZZZ</name>
<keyword evidence="8" id="KW-0472">Membrane</keyword>
<dbReference type="InterPro" id="IPR016055">
    <property type="entry name" value="A-D-PHexomutase_a/b/a-I/II/III"/>
</dbReference>
<dbReference type="CDD" id="cd03089">
    <property type="entry name" value="PMM_PGM"/>
    <property type="match status" value="1"/>
</dbReference>
<dbReference type="InterPro" id="IPR016066">
    <property type="entry name" value="A-D-PHexomutase_CS"/>
</dbReference>
<sequence length="879" mass="96531">MTKLAVLLGSKAFTLVIFVVAFLIVVTTFLWQQQINLSQLQLQQEQQSKQYQQTLMMLNKVTSSQITLFQKQLALLAQRPALSDVLISKDASQIANQQQILHNAFPSAKNVCLFGTDVDNVDANACIPITYATLESLRQAKKEGTSSIALLQAGTEAAHVLLAERVTDQDNNVVGVLVITFSPEMVADLLFKHERVDGYAELLQGANNEVILAFQGSVNAKQGITPLQINVAGTHWHIAYWPQKTPVITPSFMPIIIMFGALILLWLLLKAVRIYLHKTDIATLKQQLFDLNSGVMKTKYTLVDSGLRDVSATIQSYAKVASTSSSANIEPTKKETTFERISKKLEENKTNNPHELDMLEDNVEIDPTIFKAYDIRGIVDQTLNSQVVNVIGRAIGSEAQALGLNHIVVGRDGRYSSPEYSEALIAGIMSTGCDVTDLGMVPTPVVYFASHHLETQSAVMITGSHNPSNYNGIKIILAGKSVAGDDLQTLYRRIDQGELLKGQGTQHKADVSVDYIKRIVDDIHISRPMKIVIDCGNGVAGSIAPQLFRALGCEVIELYCEVDGAFPNHNPDPSQPDNLQDLVLAVKQYDAELGIAFDGDGDRLGVVDKMGNIIFPDRMMMMFAQDVLLRMPGSVIIYDVKSTNLLGEEISRAGGEAVMWQSGHSVIKNKMLEMGAQLAGELSGHIFFKERWYGFDDGMYAAARLLELVCQDSLQRNATEIFAALPNRKNTSELLLAMDAAESKRFIAKLQQEGDFSAAQLTKMDGLRADYVNGWGLVRSSNTVPGLTLRFEGDTDDDVAQIQQLFKQQMLAINPTLTMPFTEKTVVTETLLPADNEAVVLSLDDSEGLTFDEPVSKAQTLPLSSTPEKKSGLTLKDID</sequence>
<dbReference type="SUPFAM" id="SSF53738">
    <property type="entry name" value="Phosphoglucomutase, first 3 domains"/>
    <property type="match status" value="3"/>
</dbReference>
<evidence type="ECO:0008006" key="14">
    <source>
        <dbReference type="Google" id="ProtNLM"/>
    </source>
</evidence>
<feature type="domain" description="Alpha-D-phosphohexomutase alpha/beta/alpha" evidence="12">
    <location>
        <begin position="616"/>
        <end position="724"/>
    </location>
</feature>
<dbReference type="GO" id="GO:0016868">
    <property type="term" value="F:intramolecular phosphotransferase activity"/>
    <property type="evidence" value="ECO:0007669"/>
    <property type="project" value="InterPro"/>
</dbReference>